<feature type="signal peptide" evidence="1">
    <location>
        <begin position="1"/>
        <end position="26"/>
    </location>
</feature>
<gene>
    <name evidence="2" type="ORF">ACM44_03620</name>
</gene>
<dbReference type="EMBL" id="LFNG01000004">
    <property type="protein sequence ID" value="KMQ72113.1"/>
    <property type="molecule type" value="Genomic_DNA"/>
</dbReference>
<evidence type="ECO:0000313" key="2">
    <source>
        <dbReference type="EMBL" id="KMQ72113.1"/>
    </source>
</evidence>
<evidence type="ECO:0000256" key="1">
    <source>
        <dbReference type="SAM" id="SignalP"/>
    </source>
</evidence>
<keyword evidence="1" id="KW-0732">Signal</keyword>
<organism evidence="2 3">
    <name type="scientific">Chryseobacterium koreense CCUG 49689</name>
    <dbReference type="NCBI Taxonomy" id="1304281"/>
    <lineage>
        <taxon>Bacteria</taxon>
        <taxon>Pseudomonadati</taxon>
        <taxon>Bacteroidota</taxon>
        <taxon>Flavobacteriia</taxon>
        <taxon>Flavobacteriales</taxon>
        <taxon>Weeksellaceae</taxon>
        <taxon>Chryseobacterium group</taxon>
        <taxon>Chryseobacterium</taxon>
    </lineage>
</organism>
<reference evidence="2 3" key="1">
    <citation type="journal article" date="2004" name="Int. J. Syst. Evol. Microbiol.">
        <title>Kaistella koreensis gen. nov., sp. nov., a novel member of the Chryseobacterium-Bergeyella-Riemerella branch.</title>
        <authorList>
            <person name="Kim M.K."/>
            <person name="Im W.T."/>
            <person name="Shin Y.K."/>
            <person name="Lim J.H."/>
            <person name="Kim S.H."/>
            <person name="Lee B.C."/>
            <person name="Park M.Y."/>
            <person name="Lee K.Y."/>
            <person name="Lee S.T."/>
        </authorList>
    </citation>
    <scope>NUCLEOTIDE SEQUENCE [LARGE SCALE GENOMIC DNA]</scope>
    <source>
        <strain evidence="2 3">CCUG 49689</strain>
    </source>
</reference>
<proteinExistence type="predicted"/>
<feature type="chain" id="PRO_5005289570" evidence="1">
    <location>
        <begin position="27"/>
        <end position="124"/>
    </location>
</feature>
<name>A0A0J7J121_9FLAO</name>
<dbReference type="Proteomes" id="UP000035900">
    <property type="component" value="Unassembled WGS sequence"/>
</dbReference>
<sequence>MFKTLKLLLIVLSLGAFILPKQMLFAQQTAQCCEQKKQEDNCCKTEKKQPCHDSNSKSHSDKNHCGNDCANCHSCSLFSLFNFVSPETLASESIHLVETKLNFNYSICFISNNFKNIWQPPKIA</sequence>
<evidence type="ECO:0000313" key="3">
    <source>
        <dbReference type="Proteomes" id="UP000035900"/>
    </source>
</evidence>
<protein>
    <submittedName>
        <fullName evidence="2">Uncharacterized protein</fullName>
    </submittedName>
</protein>
<dbReference type="AlphaFoldDB" id="A0A0J7J121"/>
<accession>A0A0J7J121</accession>
<dbReference type="PATRIC" id="fig|1304281.5.peg.779"/>
<keyword evidence="3" id="KW-1185">Reference proteome</keyword>
<comment type="caution">
    <text evidence="2">The sequence shown here is derived from an EMBL/GenBank/DDBJ whole genome shotgun (WGS) entry which is preliminary data.</text>
</comment>